<dbReference type="GO" id="GO:0003700">
    <property type="term" value="F:DNA-binding transcription factor activity"/>
    <property type="evidence" value="ECO:0007669"/>
    <property type="project" value="TreeGrafter"/>
</dbReference>
<dbReference type="AlphaFoldDB" id="A0A4Y1RSR0"/>
<feature type="compositionally biased region" description="Polar residues" evidence="5">
    <location>
        <begin position="152"/>
        <end position="170"/>
    </location>
</feature>
<evidence type="ECO:0000313" key="7">
    <source>
        <dbReference type="EMBL" id="BBH07391.1"/>
    </source>
</evidence>
<keyword evidence="2" id="KW-0805">Transcription regulation</keyword>
<evidence type="ECO:0000256" key="3">
    <source>
        <dbReference type="ARBA" id="ARBA00023163"/>
    </source>
</evidence>
<dbReference type="PROSITE" id="PS50888">
    <property type="entry name" value="BHLH"/>
    <property type="match status" value="1"/>
</dbReference>
<organism evidence="7">
    <name type="scientific">Prunus dulcis</name>
    <name type="common">Almond</name>
    <name type="synonym">Amygdalus dulcis</name>
    <dbReference type="NCBI Taxonomy" id="3755"/>
    <lineage>
        <taxon>Eukaryota</taxon>
        <taxon>Viridiplantae</taxon>
        <taxon>Streptophyta</taxon>
        <taxon>Embryophyta</taxon>
        <taxon>Tracheophyta</taxon>
        <taxon>Spermatophyta</taxon>
        <taxon>Magnoliopsida</taxon>
        <taxon>eudicotyledons</taxon>
        <taxon>Gunneridae</taxon>
        <taxon>Pentapetalae</taxon>
        <taxon>rosids</taxon>
        <taxon>fabids</taxon>
        <taxon>Rosales</taxon>
        <taxon>Rosaceae</taxon>
        <taxon>Amygdaloideae</taxon>
        <taxon>Amygdaleae</taxon>
        <taxon>Prunus</taxon>
    </lineage>
</organism>
<protein>
    <submittedName>
        <fullName evidence="7">Basic helix-loop-helix DNA-binding superfamily protein</fullName>
    </submittedName>
</protein>
<dbReference type="InterPro" id="IPR024097">
    <property type="entry name" value="bHLH_ZIP_TF"/>
</dbReference>
<sequence length="445" mass="49133">MEFRIELCFGSICRPISQQPMDPTGATVPGSILPGPEFESLQFREEIHRLMAVPPENTSSFTALLELPPTQAMELLHLSPEANSTPTPVAISGEARVQHPFNSSLTFPTNPALIERAAKFSIFAGEGSPETSSIPSNSGADLEKVKTEPVETDSNPNSSQLTLDATKNNQRSSAKRKEREKKVKVSTKKSKSEIKEDANKVPYVHVRARRGQATDNHSLAERARREKINARMKLLQELVPGCNKISGTALVLDEIINHVQSLQHQVEFLSMRLAAVNPRIDFNLDSILAAEIMIDNCQLQSATGNLKSGSLMEANFANMVTTLMWPEVPINGNRQPYHQQWHFDTHQPGWGREEETHTFITPETSLISCDSSANSGSVMNPDFPVSREGNRFDLTRAETKLNMVLKVLPYSFIIPVPITECRMSCASLRNAWACDDAITAAGSSL</sequence>
<evidence type="ECO:0000256" key="1">
    <source>
        <dbReference type="ARBA" id="ARBA00004123"/>
    </source>
</evidence>
<gene>
    <name evidence="7" type="ORF">Prudu_019318</name>
</gene>
<feature type="domain" description="BHLH" evidence="6">
    <location>
        <begin position="212"/>
        <end position="262"/>
    </location>
</feature>
<evidence type="ECO:0000256" key="4">
    <source>
        <dbReference type="ARBA" id="ARBA00023242"/>
    </source>
</evidence>
<dbReference type="Pfam" id="PF00010">
    <property type="entry name" value="HLH"/>
    <property type="match status" value="1"/>
</dbReference>
<evidence type="ECO:0000256" key="5">
    <source>
        <dbReference type="SAM" id="MobiDB-lite"/>
    </source>
</evidence>
<name>A0A4Y1RSR0_PRUDU</name>
<dbReference type="SUPFAM" id="SSF47459">
    <property type="entry name" value="HLH, helix-loop-helix DNA-binding domain"/>
    <property type="match status" value="1"/>
</dbReference>
<reference evidence="7" key="1">
    <citation type="journal article" date="2019" name="Science">
        <title>Mutation of a bHLH transcription factor allowed almond domestication.</title>
        <authorList>
            <person name="Sanchez-Perez R."/>
            <person name="Pavan S."/>
            <person name="Mazzeo R."/>
            <person name="Moldovan C."/>
            <person name="Aiese Cigliano R."/>
            <person name="Del Cueto J."/>
            <person name="Ricciardi F."/>
            <person name="Lotti C."/>
            <person name="Ricciardi L."/>
            <person name="Dicenta F."/>
            <person name="Lopez-Marques R.L."/>
            <person name="Lindberg Moller B."/>
        </authorList>
    </citation>
    <scope>NUCLEOTIDE SEQUENCE</scope>
</reference>
<dbReference type="GO" id="GO:0046983">
    <property type="term" value="F:protein dimerization activity"/>
    <property type="evidence" value="ECO:0007669"/>
    <property type="project" value="InterPro"/>
</dbReference>
<dbReference type="GO" id="GO:0005634">
    <property type="term" value="C:nucleus"/>
    <property type="evidence" value="ECO:0007669"/>
    <property type="project" value="UniProtKB-SubCell"/>
</dbReference>
<keyword evidence="7" id="KW-0238">DNA-binding</keyword>
<dbReference type="FunFam" id="4.10.280.10:FF:000042">
    <property type="entry name" value="transcription factor bHLH48-like isoform X1"/>
    <property type="match status" value="1"/>
</dbReference>
<dbReference type="SMART" id="SM00353">
    <property type="entry name" value="HLH"/>
    <property type="match status" value="1"/>
</dbReference>
<evidence type="ECO:0000256" key="2">
    <source>
        <dbReference type="ARBA" id="ARBA00023015"/>
    </source>
</evidence>
<dbReference type="PANTHER" id="PTHR12565:SF112">
    <property type="entry name" value="TRANSCRIPTION FACTOR BHLH48-RELATED"/>
    <property type="match status" value="1"/>
</dbReference>
<dbReference type="CDD" id="cd18919">
    <property type="entry name" value="bHLH_AtBPE_like"/>
    <property type="match status" value="1"/>
</dbReference>
<dbReference type="EMBL" id="AP019303">
    <property type="protein sequence ID" value="BBH07391.1"/>
    <property type="molecule type" value="Genomic_DNA"/>
</dbReference>
<feature type="compositionally biased region" description="Polar residues" evidence="5">
    <location>
        <begin position="129"/>
        <end position="139"/>
    </location>
</feature>
<dbReference type="InterPro" id="IPR036638">
    <property type="entry name" value="HLH_DNA-bd_sf"/>
</dbReference>
<accession>A0A4Y1RSR0</accession>
<dbReference type="InterPro" id="IPR011598">
    <property type="entry name" value="bHLH_dom"/>
</dbReference>
<keyword evidence="4" id="KW-0539">Nucleus</keyword>
<dbReference type="GO" id="GO:0003677">
    <property type="term" value="F:DNA binding"/>
    <property type="evidence" value="ECO:0007669"/>
    <property type="project" value="UniProtKB-KW"/>
</dbReference>
<comment type="subcellular location">
    <subcellularLocation>
        <location evidence="1">Nucleus</location>
    </subcellularLocation>
</comment>
<evidence type="ECO:0000259" key="6">
    <source>
        <dbReference type="PROSITE" id="PS50888"/>
    </source>
</evidence>
<keyword evidence="3" id="KW-0804">Transcription</keyword>
<feature type="region of interest" description="Disordered" evidence="5">
    <location>
        <begin position="126"/>
        <end position="197"/>
    </location>
</feature>
<dbReference type="Gene3D" id="4.10.280.10">
    <property type="entry name" value="Helix-loop-helix DNA-binding domain"/>
    <property type="match status" value="1"/>
</dbReference>
<proteinExistence type="predicted"/>
<dbReference type="PANTHER" id="PTHR12565">
    <property type="entry name" value="STEROL REGULATORY ELEMENT-BINDING PROTEIN"/>
    <property type="match status" value="1"/>
</dbReference>